<keyword evidence="17" id="KW-1185">Reference proteome</keyword>
<comment type="caution">
    <text evidence="16">The sequence shown here is derived from an EMBL/GenBank/DDBJ whole genome shotgun (WGS) entry which is preliminary data.</text>
</comment>
<dbReference type="PANTHER" id="PTHR10694">
    <property type="entry name" value="LYSINE-SPECIFIC DEMETHYLASE"/>
    <property type="match status" value="1"/>
</dbReference>
<keyword evidence="7" id="KW-0560">Oxidoreductase</keyword>
<dbReference type="SUPFAM" id="SSF57667">
    <property type="entry name" value="beta-beta-alpha zinc fingers"/>
    <property type="match status" value="2"/>
</dbReference>
<dbReference type="InterPro" id="IPR036236">
    <property type="entry name" value="Znf_C2H2_sf"/>
</dbReference>
<protein>
    <recommendedName>
        <fullName evidence="18">Lysine-specific demethylase REF6</fullName>
    </recommendedName>
</protein>
<dbReference type="SUPFAM" id="SSF51197">
    <property type="entry name" value="Clavaminate synthase-like"/>
    <property type="match status" value="1"/>
</dbReference>
<dbReference type="SMART" id="SM00355">
    <property type="entry name" value="ZnF_C2H2"/>
    <property type="match status" value="4"/>
</dbReference>
<dbReference type="Gene3D" id="2.60.120.650">
    <property type="entry name" value="Cupin"/>
    <property type="match status" value="1"/>
</dbReference>
<dbReference type="FunFam" id="3.30.160.60:FF:000747">
    <property type="entry name" value="Probable lysine-specific demethylase ELF6"/>
    <property type="match status" value="1"/>
</dbReference>
<proteinExistence type="predicted"/>
<evidence type="ECO:0000313" key="16">
    <source>
        <dbReference type="EMBL" id="KAK1669038.1"/>
    </source>
</evidence>
<evidence type="ECO:0000256" key="12">
    <source>
        <dbReference type="PROSITE-ProRule" id="PRU00042"/>
    </source>
</evidence>
<feature type="compositionally biased region" description="Basic and acidic residues" evidence="13">
    <location>
        <begin position="852"/>
        <end position="871"/>
    </location>
</feature>
<evidence type="ECO:0000256" key="8">
    <source>
        <dbReference type="ARBA" id="ARBA00023004"/>
    </source>
</evidence>
<evidence type="ECO:0000256" key="13">
    <source>
        <dbReference type="SAM" id="MobiDB-lite"/>
    </source>
</evidence>
<dbReference type="PROSITE" id="PS00028">
    <property type="entry name" value="ZINC_FINGER_C2H2_1"/>
    <property type="match status" value="3"/>
</dbReference>
<feature type="domain" description="C2H2-type" evidence="14">
    <location>
        <begin position="902"/>
        <end position="931"/>
    </location>
</feature>
<evidence type="ECO:0000313" key="17">
    <source>
        <dbReference type="Proteomes" id="UP001231189"/>
    </source>
</evidence>
<dbReference type="AlphaFoldDB" id="A0AAD8WQI3"/>
<keyword evidence="9" id="KW-0805">Transcription regulation</keyword>
<evidence type="ECO:0000256" key="2">
    <source>
        <dbReference type="ARBA" id="ARBA00022737"/>
    </source>
</evidence>
<gene>
    <name evidence="16" type="ORF">QYE76_057197</name>
</gene>
<keyword evidence="4" id="KW-0862">Zinc</keyword>
<evidence type="ECO:0000256" key="10">
    <source>
        <dbReference type="ARBA" id="ARBA00023163"/>
    </source>
</evidence>
<keyword evidence="2" id="KW-0677">Repeat</keyword>
<feature type="compositionally biased region" description="Basic and acidic residues" evidence="13">
    <location>
        <begin position="713"/>
        <end position="731"/>
    </location>
</feature>
<evidence type="ECO:0000259" key="14">
    <source>
        <dbReference type="PROSITE" id="PS50157"/>
    </source>
</evidence>
<evidence type="ECO:0000256" key="7">
    <source>
        <dbReference type="ARBA" id="ARBA00023002"/>
    </source>
</evidence>
<evidence type="ECO:0000256" key="3">
    <source>
        <dbReference type="ARBA" id="ARBA00022771"/>
    </source>
</evidence>
<evidence type="ECO:0000259" key="15">
    <source>
        <dbReference type="PROSITE" id="PS51184"/>
    </source>
</evidence>
<feature type="domain" description="C2H2-type" evidence="14">
    <location>
        <begin position="932"/>
        <end position="961"/>
    </location>
</feature>
<sequence length="997" mass="110271">MSPEVFVESGVPCCRLVQNAGEFVVTFPGSYHSGFSHGFNCGEASNIATPEWLTVAKEAAIRRASTNRPPMLSHYQLLYELALSMGIRDPSIGVMEPRSSRLKEKKKGEGGQLVKKLFVQNVIQDNELLSCLLNDGSSCIVLPITAHDGPVLSALRSRYQLRTKSNLSDNLCSSGETLEASRCLPQNEAFDLNGEIRNCSALSSSKERSLPVCSGKKYPPARCMHDCVNLSSSPDTHNAEGDEVDVISAAGLLDQGLLSCVSCGILSFSCVAVIKPRECTSNYFMSSDYNLINDKPFAPGGSHLANATGREGTSGGILRPGFEPYGNEMLSDAEPVNGNSALDPLVAAYGDQSDSNEDIRNKKLKVSHESMELSGQMTEPQHNGSSNICCYGTKISSSSDKCHQIPSSQSSLCIGGSGISDGPRGVRTRNKYKLKQALSEGFQLKDNRLTMEQKVLPEPSSPNKILKEGPLDASGTDYHCICNSTAIVMDDPGTSAATMNNLNKPIVKFDKDSSRMHVFCLEHAVEVEKQLRAIGGANVILLCRPEYLKIEAEARSLAAEMEVEYDWKDIHFREAKREDREMIQELLQDEESIPTSSDWTVKLGVNLYYSANLSKSPIHNKQIPYNRVIYRAFGCNSPNNSPEDLKTCERSQGRQKKIVIAGRWCGKVWMSDQVHPILAQRIEGSELEESDNSGGVAASKRSTATAVMKSSKRRENMTLEETDTKRPKQTEEYSPGALKRVAQVSSPSPTGAVVRVSSRIANISSKVKSEMTEEDDDDPASRPKSKVTFHSRTRAPQKTEVEARKQMKISRGDSMTAPAAPKDEEEHPYSAEGSPVSSDSNWDLYPRKHRTRTEAKIQLKKSTGEKKRTPRDSVHAEEYMCSIEGCYTSFDTEKELSMHERDVCPVNGCGKKFITHKYLLQHHKVHTDDRPLKCPWEGCGMAFKWAWARTEHLRVHTGDRPYVCHEPGCAQTFRFVSDFSRHKRNTGHSPKGTRTKE</sequence>
<keyword evidence="3 12" id="KW-0863">Zinc-finger</keyword>
<dbReference type="GO" id="GO:0034647">
    <property type="term" value="F:histone H3K4me/H3K4me2/H3K4me3 demethylase activity"/>
    <property type="evidence" value="ECO:0007669"/>
    <property type="project" value="TreeGrafter"/>
</dbReference>
<dbReference type="GO" id="GO:0005634">
    <property type="term" value="C:nucleus"/>
    <property type="evidence" value="ECO:0007669"/>
    <property type="project" value="TreeGrafter"/>
</dbReference>
<keyword evidence="1" id="KW-0479">Metal-binding</keyword>
<accession>A0AAD8WQI3</accession>
<name>A0AAD8WQI3_LOLMU</name>
<dbReference type="PROSITE" id="PS51184">
    <property type="entry name" value="JMJC"/>
    <property type="match status" value="1"/>
</dbReference>
<dbReference type="GO" id="GO:0000785">
    <property type="term" value="C:chromatin"/>
    <property type="evidence" value="ECO:0007669"/>
    <property type="project" value="TreeGrafter"/>
</dbReference>
<feature type="domain" description="JmjC" evidence="15">
    <location>
        <begin position="1"/>
        <end position="64"/>
    </location>
</feature>
<dbReference type="InterPro" id="IPR013087">
    <property type="entry name" value="Znf_C2H2_type"/>
</dbReference>
<keyword evidence="6" id="KW-0223">Dioxygenase</keyword>
<dbReference type="PROSITE" id="PS50157">
    <property type="entry name" value="ZINC_FINGER_C2H2_2"/>
    <property type="match status" value="3"/>
</dbReference>
<keyword evidence="10" id="KW-0804">Transcription</keyword>
<evidence type="ECO:0000256" key="11">
    <source>
        <dbReference type="ARBA" id="ARBA00023242"/>
    </source>
</evidence>
<dbReference type="Gene3D" id="3.30.160.60">
    <property type="entry name" value="Classic Zinc Finger"/>
    <property type="match status" value="1"/>
</dbReference>
<keyword evidence="11" id="KW-0539">Nucleus</keyword>
<reference evidence="16" key="1">
    <citation type="submission" date="2023-07" db="EMBL/GenBank/DDBJ databases">
        <title>A chromosome-level genome assembly of Lolium multiflorum.</title>
        <authorList>
            <person name="Chen Y."/>
            <person name="Copetti D."/>
            <person name="Kolliker R."/>
            <person name="Studer B."/>
        </authorList>
    </citation>
    <scope>NUCLEOTIDE SEQUENCE</scope>
    <source>
        <strain evidence="16">02402/16</strain>
        <tissue evidence="16">Leaf</tissue>
    </source>
</reference>
<evidence type="ECO:0000256" key="4">
    <source>
        <dbReference type="ARBA" id="ARBA00022833"/>
    </source>
</evidence>
<keyword evidence="5" id="KW-0156">Chromatin regulator</keyword>
<evidence type="ECO:0000256" key="9">
    <source>
        <dbReference type="ARBA" id="ARBA00023015"/>
    </source>
</evidence>
<dbReference type="EMBL" id="JAUUTY010000003">
    <property type="protein sequence ID" value="KAK1669038.1"/>
    <property type="molecule type" value="Genomic_DNA"/>
</dbReference>
<keyword evidence="8" id="KW-0408">Iron</keyword>
<feature type="domain" description="C2H2-type" evidence="14">
    <location>
        <begin position="962"/>
        <end position="993"/>
    </location>
</feature>
<dbReference type="Pfam" id="PF02373">
    <property type="entry name" value="JmjC"/>
    <property type="match status" value="1"/>
</dbReference>
<dbReference type="PANTHER" id="PTHR10694:SF38">
    <property type="entry name" value="LYSINE-SPECIFIC DEMETHYLASE REF6"/>
    <property type="match status" value="1"/>
</dbReference>
<feature type="compositionally biased region" description="Basic residues" evidence="13">
    <location>
        <begin position="783"/>
        <end position="795"/>
    </location>
</feature>
<evidence type="ECO:0008006" key="18">
    <source>
        <dbReference type="Google" id="ProtNLM"/>
    </source>
</evidence>
<organism evidence="16 17">
    <name type="scientific">Lolium multiflorum</name>
    <name type="common">Italian ryegrass</name>
    <name type="synonym">Lolium perenne subsp. multiflorum</name>
    <dbReference type="NCBI Taxonomy" id="4521"/>
    <lineage>
        <taxon>Eukaryota</taxon>
        <taxon>Viridiplantae</taxon>
        <taxon>Streptophyta</taxon>
        <taxon>Embryophyta</taxon>
        <taxon>Tracheophyta</taxon>
        <taxon>Spermatophyta</taxon>
        <taxon>Magnoliopsida</taxon>
        <taxon>Liliopsida</taxon>
        <taxon>Poales</taxon>
        <taxon>Poaceae</taxon>
        <taxon>BOP clade</taxon>
        <taxon>Pooideae</taxon>
        <taxon>Poodae</taxon>
        <taxon>Poeae</taxon>
        <taxon>Poeae Chloroplast Group 2 (Poeae type)</taxon>
        <taxon>Loliodinae</taxon>
        <taxon>Loliinae</taxon>
        <taxon>Lolium</taxon>
    </lineage>
</organism>
<evidence type="ECO:0000256" key="6">
    <source>
        <dbReference type="ARBA" id="ARBA00022964"/>
    </source>
</evidence>
<dbReference type="GO" id="GO:0040029">
    <property type="term" value="P:epigenetic regulation of gene expression"/>
    <property type="evidence" value="ECO:0007669"/>
    <property type="project" value="UniProtKB-ARBA"/>
</dbReference>
<evidence type="ECO:0000256" key="1">
    <source>
        <dbReference type="ARBA" id="ARBA00022723"/>
    </source>
</evidence>
<dbReference type="Proteomes" id="UP001231189">
    <property type="component" value="Unassembled WGS sequence"/>
</dbReference>
<evidence type="ECO:0000256" key="5">
    <source>
        <dbReference type="ARBA" id="ARBA00022853"/>
    </source>
</evidence>
<dbReference type="InterPro" id="IPR003347">
    <property type="entry name" value="JmjC_dom"/>
</dbReference>
<feature type="region of interest" description="Disordered" evidence="13">
    <location>
        <begin position="685"/>
        <end position="871"/>
    </location>
</feature>
<dbReference type="GO" id="GO:0008270">
    <property type="term" value="F:zinc ion binding"/>
    <property type="evidence" value="ECO:0007669"/>
    <property type="project" value="UniProtKB-KW"/>
</dbReference>